<evidence type="ECO:0000313" key="4">
    <source>
        <dbReference type="EMBL" id="AGZ46434.1"/>
    </source>
</evidence>
<dbReference type="PATRIC" id="fig|1246995.3.peg.8280"/>
<dbReference type="KEGG" id="afs:AFR_40900"/>
<gene>
    <name evidence="4" type="ORF">AFR_40900</name>
</gene>
<dbReference type="SUPFAM" id="SSF55729">
    <property type="entry name" value="Acyl-CoA N-acyltransferases (Nat)"/>
    <property type="match status" value="2"/>
</dbReference>
<dbReference type="AlphaFoldDB" id="U5WBB0"/>
<dbReference type="Pfam" id="PF00583">
    <property type="entry name" value="Acetyltransf_1"/>
    <property type="match status" value="1"/>
</dbReference>
<keyword evidence="2" id="KW-0012">Acyltransferase</keyword>
<dbReference type="InterPro" id="IPR000182">
    <property type="entry name" value="GNAT_dom"/>
</dbReference>
<dbReference type="Proteomes" id="UP000017746">
    <property type="component" value="Chromosome"/>
</dbReference>
<feature type="domain" description="N-acetyltransferase" evidence="3">
    <location>
        <begin position="178"/>
        <end position="315"/>
    </location>
</feature>
<evidence type="ECO:0000256" key="2">
    <source>
        <dbReference type="ARBA" id="ARBA00023315"/>
    </source>
</evidence>
<keyword evidence="5" id="KW-1185">Reference proteome</keyword>
<dbReference type="PANTHER" id="PTHR43877">
    <property type="entry name" value="AMINOALKYLPHOSPHONATE N-ACETYLTRANSFERASE-RELATED-RELATED"/>
    <property type="match status" value="1"/>
</dbReference>
<dbReference type="HOGENOM" id="CLU_043786_0_0_11"/>
<dbReference type="eggNOG" id="COG0454">
    <property type="taxonomic scope" value="Bacteria"/>
</dbReference>
<sequence length="315" mass="34535">MEPLTDNVKAFEIATAAFEVDAPGFPLDRREAFVARMQNPWPGNTLEHHAALLDGVTVGYVKIAMSQLDNLTSVDVEITVHPAYRRRGAGRALRDFAVARAREEGRKHLVAPASDGQPSGAAFATTVGAKAGLAEVRSRLDVAEVTGEPGPIAAGYRLVQWVNVAPEEFLDDIGYLDGRINEDAPNGDLVREAEKIDAARVRASEKAVRTRGRSAFNTGAVHEGSGRLVAWTMIASPDDAHEQAWQNATVVGPEHRGHGLGLTIKQENLRLARTERPALRVVDTFNAAENEHMIRINRQLGFRRMEAWTQWQLTL</sequence>
<evidence type="ECO:0000313" key="5">
    <source>
        <dbReference type="Proteomes" id="UP000017746"/>
    </source>
</evidence>
<reference evidence="4 5" key="1">
    <citation type="journal article" date="2014" name="J. Biotechnol.">
        <title>Complete genome sequence of the actinobacterium Actinoplanes friuliensis HAG 010964, producer of the lipopeptide antibiotic friulimycin.</title>
        <authorList>
            <person name="Ruckert C."/>
            <person name="Szczepanowski R."/>
            <person name="Albersmeier A."/>
            <person name="Goesmann A."/>
            <person name="Fischer N."/>
            <person name="Steinkamper A."/>
            <person name="Puhler A."/>
            <person name="Biener R."/>
            <person name="Schwartz D."/>
            <person name="Kalinowski J."/>
        </authorList>
    </citation>
    <scope>NUCLEOTIDE SEQUENCE [LARGE SCALE GENOMIC DNA]</scope>
    <source>
        <strain evidence="4 5">DSM 7358</strain>
    </source>
</reference>
<name>U5WBB0_9ACTN</name>
<dbReference type="InterPro" id="IPR050832">
    <property type="entry name" value="Bact_Acetyltransf"/>
</dbReference>
<dbReference type="Gene3D" id="3.40.630.30">
    <property type="match status" value="1"/>
</dbReference>
<evidence type="ECO:0000256" key="1">
    <source>
        <dbReference type="ARBA" id="ARBA00022679"/>
    </source>
</evidence>
<organism evidence="4 5">
    <name type="scientific">Actinoplanes friuliensis DSM 7358</name>
    <dbReference type="NCBI Taxonomy" id="1246995"/>
    <lineage>
        <taxon>Bacteria</taxon>
        <taxon>Bacillati</taxon>
        <taxon>Actinomycetota</taxon>
        <taxon>Actinomycetes</taxon>
        <taxon>Micromonosporales</taxon>
        <taxon>Micromonosporaceae</taxon>
        <taxon>Actinoplanes</taxon>
    </lineage>
</organism>
<dbReference type="PROSITE" id="PS51186">
    <property type="entry name" value="GNAT"/>
    <property type="match status" value="2"/>
</dbReference>
<proteinExistence type="predicted"/>
<feature type="domain" description="N-acetyltransferase" evidence="3">
    <location>
        <begin position="1"/>
        <end position="163"/>
    </location>
</feature>
<evidence type="ECO:0000259" key="3">
    <source>
        <dbReference type="PROSITE" id="PS51186"/>
    </source>
</evidence>
<dbReference type="InterPro" id="IPR016181">
    <property type="entry name" value="Acyl_CoA_acyltransferase"/>
</dbReference>
<accession>U5WBB0</accession>
<dbReference type="EMBL" id="CP006272">
    <property type="protein sequence ID" value="AGZ46434.1"/>
    <property type="molecule type" value="Genomic_DNA"/>
</dbReference>
<keyword evidence="1 4" id="KW-0808">Transferase</keyword>
<dbReference type="GO" id="GO:0016747">
    <property type="term" value="F:acyltransferase activity, transferring groups other than amino-acyl groups"/>
    <property type="evidence" value="ECO:0007669"/>
    <property type="project" value="InterPro"/>
</dbReference>
<protein>
    <submittedName>
        <fullName evidence="4">N-acetyltransferase GCN5</fullName>
    </submittedName>
</protein>